<name>A0A8X6YG48_9ARAC</name>
<dbReference type="Proteomes" id="UP000886998">
    <property type="component" value="Unassembled WGS sequence"/>
</dbReference>
<evidence type="ECO:0000313" key="2">
    <source>
        <dbReference type="Proteomes" id="UP000886998"/>
    </source>
</evidence>
<accession>A0A8X6YG48</accession>
<comment type="caution">
    <text evidence="1">The sequence shown here is derived from an EMBL/GenBank/DDBJ whole genome shotgun (WGS) entry which is preliminary data.</text>
</comment>
<keyword evidence="2" id="KW-1185">Reference proteome</keyword>
<sequence length="151" mass="17472">MSIRNSTPKDYHLQFCHVHMIHATSVSVDESIFIYINLLFPSILLQLQRNIPTNAGFGLLWAGPDPTTLSHISRLGMVVCGFGNCRHVVKLPNISTLLYDSRFMEIEWMSYAEMQRFDVWKTICIHGERCRGRKKVCHGLVRLYVEWPFAC</sequence>
<dbReference type="AlphaFoldDB" id="A0A8X6YG48"/>
<reference evidence="1" key="1">
    <citation type="submission" date="2020-08" db="EMBL/GenBank/DDBJ databases">
        <title>Multicomponent nature underlies the extraordinary mechanical properties of spider dragline silk.</title>
        <authorList>
            <person name="Kono N."/>
            <person name="Nakamura H."/>
            <person name="Mori M."/>
            <person name="Yoshida Y."/>
            <person name="Ohtoshi R."/>
            <person name="Malay A.D."/>
            <person name="Moran D.A.P."/>
            <person name="Tomita M."/>
            <person name="Numata K."/>
            <person name="Arakawa K."/>
        </authorList>
    </citation>
    <scope>NUCLEOTIDE SEQUENCE</scope>
</reference>
<gene>
    <name evidence="1" type="ORF">TNIN_378631</name>
</gene>
<dbReference type="EMBL" id="BMAV01019350">
    <property type="protein sequence ID" value="GFY72310.1"/>
    <property type="molecule type" value="Genomic_DNA"/>
</dbReference>
<organism evidence="1 2">
    <name type="scientific">Trichonephila inaurata madagascariensis</name>
    <dbReference type="NCBI Taxonomy" id="2747483"/>
    <lineage>
        <taxon>Eukaryota</taxon>
        <taxon>Metazoa</taxon>
        <taxon>Ecdysozoa</taxon>
        <taxon>Arthropoda</taxon>
        <taxon>Chelicerata</taxon>
        <taxon>Arachnida</taxon>
        <taxon>Araneae</taxon>
        <taxon>Araneomorphae</taxon>
        <taxon>Entelegynae</taxon>
        <taxon>Araneoidea</taxon>
        <taxon>Nephilidae</taxon>
        <taxon>Trichonephila</taxon>
        <taxon>Trichonephila inaurata</taxon>
    </lineage>
</organism>
<proteinExistence type="predicted"/>
<protein>
    <submittedName>
        <fullName evidence="1">Uncharacterized protein</fullName>
    </submittedName>
</protein>
<dbReference type="OrthoDB" id="6416052at2759"/>
<evidence type="ECO:0000313" key="1">
    <source>
        <dbReference type="EMBL" id="GFY72310.1"/>
    </source>
</evidence>